<comment type="caution">
    <text evidence="2">The sequence shown here is derived from an EMBL/GenBank/DDBJ whole genome shotgun (WGS) entry which is preliminary data.</text>
</comment>
<feature type="region of interest" description="Disordered" evidence="1">
    <location>
        <begin position="1"/>
        <end position="36"/>
    </location>
</feature>
<feature type="region of interest" description="Disordered" evidence="1">
    <location>
        <begin position="667"/>
        <end position="720"/>
    </location>
</feature>
<feature type="compositionally biased region" description="Low complexity" evidence="1">
    <location>
        <begin position="67"/>
        <end position="81"/>
    </location>
</feature>
<dbReference type="OrthoDB" id="2398776at2759"/>
<feature type="region of interest" description="Disordered" evidence="1">
    <location>
        <begin position="63"/>
        <end position="85"/>
    </location>
</feature>
<evidence type="ECO:0000256" key="1">
    <source>
        <dbReference type="SAM" id="MobiDB-lite"/>
    </source>
</evidence>
<accession>A0A1Y2GVK4</accession>
<dbReference type="InParanoid" id="A0A1Y2GVK4"/>
<dbReference type="RefSeq" id="XP_021884093.1">
    <property type="nucleotide sequence ID" value="XM_022023228.1"/>
</dbReference>
<feature type="compositionally biased region" description="Basic and acidic residues" evidence="1">
    <location>
        <begin position="263"/>
        <end position="279"/>
    </location>
</feature>
<feature type="compositionally biased region" description="Polar residues" evidence="1">
    <location>
        <begin position="166"/>
        <end position="190"/>
    </location>
</feature>
<feature type="compositionally biased region" description="Low complexity" evidence="1">
    <location>
        <begin position="1"/>
        <end position="17"/>
    </location>
</feature>
<dbReference type="EMBL" id="MCFF01000007">
    <property type="protein sequence ID" value="ORZ26328.1"/>
    <property type="molecule type" value="Genomic_DNA"/>
</dbReference>
<name>A0A1Y2GVK4_9FUNG</name>
<feature type="region of interest" description="Disordered" evidence="1">
    <location>
        <begin position="162"/>
        <end position="221"/>
    </location>
</feature>
<feature type="compositionally biased region" description="Low complexity" evidence="1">
    <location>
        <begin position="27"/>
        <end position="36"/>
    </location>
</feature>
<feature type="compositionally biased region" description="Basic and acidic residues" evidence="1">
    <location>
        <begin position="191"/>
        <end position="201"/>
    </location>
</feature>
<keyword evidence="3" id="KW-1185">Reference proteome</keyword>
<organism evidence="2 3">
    <name type="scientific">Lobosporangium transversale</name>
    <dbReference type="NCBI Taxonomy" id="64571"/>
    <lineage>
        <taxon>Eukaryota</taxon>
        <taxon>Fungi</taxon>
        <taxon>Fungi incertae sedis</taxon>
        <taxon>Mucoromycota</taxon>
        <taxon>Mortierellomycotina</taxon>
        <taxon>Mortierellomycetes</taxon>
        <taxon>Mortierellales</taxon>
        <taxon>Mortierellaceae</taxon>
        <taxon>Lobosporangium</taxon>
    </lineage>
</organism>
<dbReference type="AlphaFoldDB" id="A0A1Y2GVK4"/>
<dbReference type="Proteomes" id="UP000193648">
    <property type="component" value="Unassembled WGS sequence"/>
</dbReference>
<protein>
    <submittedName>
        <fullName evidence="2">Uncharacterized protein</fullName>
    </submittedName>
</protein>
<feature type="compositionally biased region" description="Polar residues" evidence="1">
    <location>
        <begin position="679"/>
        <end position="719"/>
    </location>
</feature>
<feature type="region of interest" description="Disordered" evidence="1">
    <location>
        <begin position="252"/>
        <end position="284"/>
    </location>
</feature>
<feature type="region of interest" description="Disordered" evidence="1">
    <location>
        <begin position="399"/>
        <end position="425"/>
    </location>
</feature>
<evidence type="ECO:0000313" key="3">
    <source>
        <dbReference type="Proteomes" id="UP000193648"/>
    </source>
</evidence>
<reference evidence="2 3" key="1">
    <citation type="submission" date="2016-07" db="EMBL/GenBank/DDBJ databases">
        <title>Pervasive Adenine N6-methylation of Active Genes in Fungi.</title>
        <authorList>
            <consortium name="DOE Joint Genome Institute"/>
            <person name="Mondo S.J."/>
            <person name="Dannebaum R.O."/>
            <person name="Kuo R.C."/>
            <person name="Labutti K."/>
            <person name="Haridas S."/>
            <person name="Kuo A."/>
            <person name="Salamov A."/>
            <person name="Ahrendt S.R."/>
            <person name="Lipzen A."/>
            <person name="Sullivan W."/>
            <person name="Andreopoulos W.B."/>
            <person name="Clum A."/>
            <person name="Lindquist E."/>
            <person name="Daum C."/>
            <person name="Ramamoorthy G.K."/>
            <person name="Gryganskyi A."/>
            <person name="Culley D."/>
            <person name="Magnuson J.K."/>
            <person name="James T.Y."/>
            <person name="O'Malley M.A."/>
            <person name="Stajich J.E."/>
            <person name="Spatafora J.W."/>
            <person name="Visel A."/>
            <person name="Grigoriev I.V."/>
        </authorList>
    </citation>
    <scope>NUCLEOTIDE SEQUENCE [LARGE SCALE GENOMIC DNA]</scope>
    <source>
        <strain evidence="2 3">NRRL 3116</strain>
    </source>
</reference>
<proteinExistence type="predicted"/>
<feature type="compositionally biased region" description="Polar residues" evidence="1">
    <location>
        <begin position="252"/>
        <end position="262"/>
    </location>
</feature>
<evidence type="ECO:0000313" key="2">
    <source>
        <dbReference type="EMBL" id="ORZ26328.1"/>
    </source>
</evidence>
<dbReference type="GeneID" id="33565072"/>
<gene>
    <name evidence="2" type="ORF">BCR41DRAFT_348125</name>
</gene>
<sequence length="918" mass="101400">MQLHSCPSDSSPSTASSLHNESPCPQSTTPGSDSSPSLLDLSCELSSFHPTFPLFDTLFHHQSSKSNPNNNHNNNDAINANGRSSNGIKDTIIINSHNDNNNGNSGNTSSIINLGKCIIPGAPFKPALLNHSEPLDLSATEPSPTLEQRLVPVLEYLSPSCPATEVTPQVSSPDSTDNAVPSQDTGSGTAHNEHDERKEQTGDEALSEPQFHRGSDVDGLESPLLTQHSHIIYSTSTSSVMATAASISEAQNNAEAMVSSDSPLDHKHEHRHGLDHEQHNCPTQSDSNNININMFNVNISNNSSGSGSCEIVFCEETITSNYIITSYSNTAGSTLSNPVTTQEQTFSEIKSGGKLSSMAVRQYYSVTEEEDDDSGDELVESLAIGAERKKRTTSVESCDSFSSAKKRRKSKLSQHGLASQSTKNDFQRFVKKENNQGLMGASNKLTEKSFAFDASTLVLTWFQPQQGHANRKSRKLQRLRRSFHFRHSESDHDDSRNSAILTCTHRRDYVDSCHCRKRQFTNAFELFRPLSVASRMTDYYPEWIKSIKKRKIHQFPTKWTSSLSPSHYVKLLTLKDFWDVMDARQADSFSSSIYDLSAVSNLDSHANSIARGANESTECMTKAALGRSLRRKKIVRQYPCALSSIKGLWEEELRQQRERQMIPDSIRRPPRNKIFSSKPIPTSNTKPALPSLFTSTQGTSLGMSDSPRTSTNETSTSPSGMEGIGITATNQKIPQPTLSDLELSLKKKHRAAAIIRSHAIAEGSDMSEYKPWKDGTVTPSMGTLQELKASRSNIMNPWPIEESKARDECTRILHRMREQLNIVINLQIHLRTMIKSAPTQWSFLLSIRHPAQVSIELLLALYGPHFTQTSNFRAIEQLLWGAGPGTGMEAKSHSSSCQTSSSQLQVEASSTTETILQA</sequence>